<sequence length="205" mass="21986">MTTTSTINAKPAAIPTRSRKLGEKPLSDRERMIRLHRGEGRSLITPSLAVYVHRRVLACTDSTLADQNAAADPVLRAAERVFDYVRIAAAHQTEAAAWTLLDGGWRSLDSLADIAGPLTDQDRGDLEDTDTAGESPRTRCARAARAAETGHWDDGAHPDSRGAELALLQAALQVLARSPLGTEHTGLIALSEDLNSINEPTPASH</sequence>
<dbReference type="EMBL" id="JALXTC010000020">
    <property type="protein sequence ID" value="MCT2117334.1"/>
    <property type="molecule type" value="Genomic_DNA"/>
</dbReference>
<proteinExistence type="predicted"/>
<dbReference type="RefSeq" id="WP_259842310.1">
    <property type="nucleotide sequence ID" value="NZ_JALXTB010000021.1"/>
</dbReference>
<reference evidence="1" key="1">
    <citation type="submission" date="2022-04" db="EMBL/GenBank/DDBJ databases">
        <title>Human microbiome associated bacterial genomes.</title>
        <authorList>
            <person name="Sandstrom S."/>
            <person name="Salamzade R."/>
            <person name="Kalan L.R."/>
        </authorList>
    </citation>
    <scope>NUCLEOTIDE SEQUENCE</scope>
    <source>
        <strain evidence="1">P3-SID1762</strain>
    </source>
</reference>
<comment type="caution">
    <text evidence="1">The sequence shown here is derived from an EMBL/GenBank/DDBJ whole genome shotgun (WGS) entry which is preliminary data.</text>
</comment>
<organism evidence="1 2">
    <name type="scientific">Dietzia cinnamea</name>
    <dbReference type="NCBI Taxonomy" id="321318"/>
    <lineage>
        <taxon>Bacteria</taxon>
        <taxon>Bacillati</taxon>
        <taxon>Actinomycetota</taxon>
        <taxon>Actinomycetes</taxon>
        <taxon>Mycobacteriales</taxon>
        <taxon>Dietziaceae</taxon>
        <taxon>Dietzia</taxon>
    </lineage>
</organism>
<dbReference type="AlphaFoldDB" id="A0AAW5Q8Q0"/>
<dbReference type="Proteomes" id="UP001206890">
    <property type="component" value="Unassembled WGS sequence"/>
</dbReference>
<protein>
    <submittedName>
        <fullName evidence="1">Uncharacterized protein</fullName>
    </submittedName>
</protein>
<evidence type="ECO:0000313" key="2">
    <source>
        <dbReference type="Proteomes" id="UP001206890"/>
    </source>
</evidence>
<gene>
    <name evidence="1" type="ORF">M3D93_06155</name>
</gene>
<accession>A0AAW5Q8Q0</accession>
<evidence type="ECO:0000313" key="1">
    <source>
        <dbReference type="EMBL" id="MCT2117334.1"/>
    </source>
</evidence>
<name>A0AAW5Q8Q0_9ACTN</name>